<dbReference type="PANTHER" id="PTHR42693:SF53">
    <property type="entry name" value="ENDO-4-O-SULFATASE"/>
    <property type="match status" value="1"/>
</dbReference>
<evidence type="ECO:0000313" key="7">
    <source>
        <dbReference type="EMBL" id="MBK1790937.1"/>
    </source>
</evidence>
<dbReference type="SUPFAM" id="SSF53649">
    <property type="entry name" value="Alkaline phosphatase-like"/>
    <property type="match status" value="1"/>
</dbReference>
<comment type="caution">
    <text evidence="7">The sequence shown here is derived from an EMBL/GenBank/DDBJ whole genome shotgun (WGS) entry which is preliminary data.</text>
</comment>
<comment type="similarity">
    <text evidence="1">Belongs to the sulfatase family.</text>
</comment>
<feature type="domain" description="Sulfatase N-terminal" evidence="6">
    <location>
        <begin position="25"/>
        <end position="340"/>
    </location>
</feature>
<dbReference type="GO" id="GO:0046872">
    <property type="term" value="F:metal ion binding"/>
    <property type="evidence" value="ECO:0007669"/>
    <property type="project" value="UniProtKB-KW"/>
</dbReference>
<dbReference type="InterPro" id="IPR000917">
    <property type="entry name" value="Sulfatase_N"/>
</dbReference>
<proteinExistence type="inferred from homology"/>
<name>A0A8J7MCS4_9BACT</name>
<dbReference type="InterPro" id="IPR017850">
    <property type="entry name" value="Alkaline_phosphatase_core_sf"/>
</dbReference>
<dbReference type="Proteomes" id="UP000624703">
    <property type="component" value="Unassembled WGS sequence"/>
</dbReference>
<dbReference type="InterPro" id="IPR050738">
    <property type="entry name" value="Sulfatase"/>
</dbReference>
<evidence type="ECO:0000256" key="2">
    <source>
        <dbReference type="ARBA" id="ARBA00022723"/>
    </source>
</evidence>
<gene>
    <name evidence="7" type="ORF">JIN82_07185</name>
</gene>
<dbReference type="Gene3D" id="3.30.1120.10">
    <property type="match status" value="1"/>
</dbReference>
<keyword evidence="5" id="KW-0732">Signal</keyword>
<evidence type="ECO:0000256" key="1">
    <source>
        <dbReference type="ARBA" id="ARBA00008779"/>
    </source>
</evidence>
<keyword evidence="4" id="KW-0106">Calcium</keyword>
<accession>A0A8J7MCS4</accession>
<evidence type="ECO:0000256" key="5">
    <source>
        <dbReference type="SAM" id="SignalP"/>
    </source>
</evidence>
<dbReference type="Pfam" id="PF14707">
    <property type="entry name" value="Sulfatase_C"/>
    <property type="match status" value="1"/>
</dbReference>
<evidence type="ECO:0000256" key="4">
    <source>
        <dbReference type="ARBA" id="ARBA00022837"/>
    </source>
</evidence>
<dbReference type="PANTHER" id="PTHR42693">
    <property type="entry name" value="ARYLSULFATASE FAMILY MEMBER"/>
    <property type="match status" value="1"/>
</dbReference>
<dbReference type="PROSITE" id="PS00523">
    <property type="entry name" value="SULFATASE_1"/>
    <property type="match status" value="1"/>
</dbReference>
<evidence type="ECO:0000256" key="3">
    <source>
        <dbReference type="ARBA" id="ARBA00022801"/>
    </source>
</evidence>
<evidence type="ECO:0000313" key="8">
    <source>
        <dbReference type="Proteomes" id="UP000624703"/>
    </source>
</evidence>
<organism evidence="7 8">
    <name type="scientific">Persicirhabdus sediminis</name>
    <dbReference type="NCBI Taxonomy" id="454144"/>
    <lineage>
        <taxon>Bacteria</taxon>
        <taxon>Pseudomonadati</taxon>
        <taxon>Verrucomicrobiota</taxon>
        <taxon>Verrucomicrobiia</taxon>
        <taxon>Verrucomicrobiales</taxon>
        <taxon>Verrucomicrobiaceae</taxon>
        <taxon>Persicirhabdus</taxon>
    </lineage>
</organism>
<keyword evidence="8" id="KW-1185">Reference proteome</keyword>
<protein>
    <submittedName>
        <fullName evidence="7">Sulfatase-like hydrolase/transferase</fullName>
    </submittedName>
</protein>
<keyword evidence="3 7" id="KW-0378">Hydrolase</keyword>
<reference evidence="7" key="1">
    <citation type="submission" date="2021-01" db="EMBL/GenBank/DDBJ databases">
        <title>Modified the classification status of verrucomicrobia.</title>
        <authorList>
            <person name="Feng X."/>
        </authorList>
    </citation>
    <scope>NUCLEOTIDE SEQUENCE</scope>
    <source>
        <strain evidence="7">_KCTC 22039</strain>
    </source>
</reference>
<dbReference type="EMBL" id="JAENIM010000037">
    <property type="protein sequence ID" value="MBK1790937.1"/>
    <property type="molecule type" value="Genomic_DNA"/>
</dbReference>
<feature type="signal peptide" evidence="5">
    <location>
        <begin position="1"/>
        <end position="21"/>
    </location>
</feature>
<dbReference type="AlphaFoldDB" id="A0A8J7MCS4"/>
<dbReference type="Gene3D" id="3.40.720.10">
    <property type="entry name" value="Alkaline Phosphatase, subunit A"/>
    <property type="match status" value="1"/>
</dbReference>
<keyword evidence="2" id="KW-0479">Metal-binding</keyword>
<dbReference type="Pfam" id="PF00884">
    <property type="entry name" value="Sulfatase"/>
    <property type="match status" value="1"/>
</dbReference>
<dbReference type="RefSeq" id="WP_200310958.1">
    <property type="nucleotide sequence ID" value="NZ_JAENIM010000037.1"/>
</dbReference>
<dbReference type="PROSITE" id="PS00149">
    <property type="entry name" value="SULFATASE_2"/>
    <property type="match status" value="1"/>
</dbReference>
<feature type="chain" id="PRO_5035239698" evidence="5">
    <location>
        <begin position="22"/>
        <end position="474"/>
    </location>
</feature>
<dbReference type="InterPro" id="IPR024607">
    <property type="entry name" value="Sulfatase_CS"/>
</dbReference>
<evidence type="ECO:0000259" key="6">
    <source>
        <dbReference type="Pfam" id="PF00884"/>
    </source>
</evidence>
<dbReference type="GO" id="GO:0004065">
    <property type="term" value="F:arylsulfatase activity"/>
    <property type="evidence" value="ECO:0007669"/>
    <property type="project" value="TreeGrafter"/>
</dbReference>
<sequence>MKMIKHLILGVSLSLTSLLSAAEKPNILVILLDDMCYNALGYTGSEVIKTPNLDSICKQGVFFPQGYVTHGVCAPSRAGLMTGRYQARFGYETLSGGIAHATEIEHGMDTNEITIAQLLKPAGYKSAAIGKWHLGEVKRFLPLQRGFDYNMKAVGYPTFKDAKKNYLLINEEKQPWPEDAYRTDLHTDYAIKWLKETAPKNPFFLYYSLNAMHTPIVAPIGKENYGIHPYVGMMENVDQNVGRLLSTLDELGERENTIIFFLNDNGGITLQKGIKAKDLPKIQAAINNGPYKANKASLEEGGVRVPFAIHWPGKIGSKEDFAGPIISLDIFPTIAAAAGVALPADREIDGINLLPYLTGKKAPLTDRQFLWRWGRGHAVRQGDWKLVWPVDKSVYAAALKREGITPIKSNRPNPDRRFYAAPQLYNLADDPSETTDLAAKFPEVLERMKQESVKFDAIAKPYTEGEMSTWPKKP</sequence>